<reference evidence="3 4" key="1">
    <citation type="submission" date="2012-01" db="EMBL/GenBank/DDBJ databases">
        <title>Complete sequence of Desulfotomaculum gibsoniae DSM 7213.</title>
        <authorList>
            <consortium name="US DOE Joint Genome Institute"/>
            <person name="Lucas S."/>
            <person name="Han J."/>
            <person name="Lapidus A."/>
            <person name="Cheng J.-F."/>
            <person name="Goodwin L."/>
            <person name="Pitluck S."/>
            <person name="Peters L."/>
            <person name="Ovchinnikova G."/>
            <person name="Teshima H."/>
            <person name="Detter J.C."/>
            <person name="Han C."/>
            <person name="Tapia R."/>
            <person name="Land M."/>
            <person name="Hauser L."/>
            <person name="Kyrpides N."/>
            <person name="Ivanova N."/>
            <person name="Pagani I."/>
            <person name="Parshina S."/>
            <person name="Plugge C."/>
            <person name="Muyzer G."/>
            <person name="Kuever J."/>
            <person name="Ivanova A."/>
            <person name="Nazina T."/>
            <person name="Klenk H.-P."/>
            <person name="Brambilla E."/>
            <person name="Spring S."/>
            <person name="Stams A.F."/>
            <person name="Woyke T."/>
        </authorList>
    </citation>
    <scope>NUCLEOTIDE SEQUENCE [LARGE SCALE GENOMIC DNA]</scope>
    <source>
        <strain evidence="3 4">DSM 7213</strain>
    </source>
</reference>
<proteinExistence type="predicted"/>
<dbReference type="SUPFAM" id="SSF55383">
    <property type="entry name" value="Copper amine oxidase, domain N"/>
    <property type="match status" value="1"/>
</dbReference>
<dbReference type="RefSeq" id="WP_006521342.1">
    <property type="nucleotide sequence ID" value="NC_021184.1"/>
</dbReference>
<feature type="compositionally biased region" description="Acidic residues" evidence="1">
    <location>
        <begin position="119"/>
        <end position="131"/>
    </location>
</feature>
<evidence type="ECO:0000313" key="4">
    <source>
        <dbReference type="Proteomes" id="UP000013520"/>
    </source>
</evidence>
<dbReference type="InterPro" id="IPR012854">
    <property type="entry name" value="Cu_amine_oxidase-like_N"/>
</dbReference>
<evidence type="ECO:0000259" key="2">
    <source>
        <dbReference type="Pfam" id="PF07833"/>
    </source>
</evidence>
<dbReference type="Pfam" id="PF07833">
    <property type="entry name" value="Cu_amine_oxidN1"/>
    <property type="match status" value="1"/>
</dbReference>
<gene>
    <name evidence="3" type="ORF">Desgi_4359</name>
</gene>
<name>R4KPZ7_9FIRM</name>
<protein>
    <submittedName>
        <fullName evidence="3">Copper amine oxidase family protein</fullName>
    </submittedName>
</protein>
<sequence length="340" mass="39057">MTAVMLLALGGMAEASVATKQIKVNYNNIVIYANGKAVSLSAGQEPFLLNGVTYVPLRVAGEALNSNVNWVADTKSIYITSGASTEENNLKIQMALKDQEIANLKKQVEDLKKNNDDKDDKDDDDLSDLEDDLMDDYDKLEDVYIDSIKLRGDEDHVKVEIEVDLDDYEDEWEDLTDRNIEDWLDDLVEYIQDELTDETVVDGTIYSTDDDELVEFDKDGKDRLEVDFNDDYFRGGSENASDVEDNLLNERFRVDDLKFTVSDISYDKDDDEVRVNFEPEDTDCATKWDDLNRRIIEDAVEDIGKDIANEFKDEDVKVETVRLYFYDEDNDLLDSYRYDV</sequence>
<accession>R4KPZ7</accession>
<feature type="domain" description="Copper amine oxidase-like N-terminal" evidence="2">
    <location>
        <begin position="12"/>
        <end position="79"/>
    </location>
</feature>
<keyword evidence="4" id="KW-1185">Reference proteome</keyword>
<evidence type="ECO:0000313" key="3">
    <source>
        <dbReference type="EMBL" id="AGL03602.1"/>
    </source>
</evidence>
<feature type="region of interest" description="Disordered" evidence="1">
    <location>
        <begin position="112"/>
        <end position="131"/>
    </location>
</feature>
<dbReference type="HOGENOM" id="CLU_067290_0_0_9"/>
<dbReference type="EMBL" id="CP003273">
    <property type="protein sequence ID" value="AGL03602.1"/>
    <property type="molecule type" value="Genomic_DNA"/>
</dbReference>
<dbReference type="Proteomes" id="UP000013520">
    <property type="component" value="Chromosome"/>
</dbReference>
<dbReference type="AlphaFoldDB" id="R4KPZ7"/>
<dbReference type="eggNOG" id="COG0825">
    <property type="taxonomic scope" value="Bacteria"/>
</dbReference>
<dbReference type="KEGG" id="dgi:Desgi_4359"/>
<dbReference type="InterPro" id="IPR036582">
    <property type="entry name" value="Mao_N_sf"/>
</dbReference>
<evidence type="ECO:0000256" key="1">
    <source>
        <dbReference type="SAM" id="MobiDB-lite"/>
    </source>
</evidence>
<organism evidence="3 4">
    <name type="scientific">Desulfoscipio gibsoniae DSM 7213</name>
    <dbReference type="NCBI Taxonomy" id="767817"/>
    <lineage>
        <taxon>Bacteria</taxon>
        <taxon>Bacillati</taxon>
        <taxon>Bacillota</taxon>
        <taxon>Clostridia</taxon>
        <taxon>Eubacteriales</taxon>
        <taxon>Desulfallaceae</taxon>
        <taxon>Desulfoscipio</taxon>
    </lineage>
</organism>
<dbReference type="Gene3D" id="3.30.457.10">
    <property type="entry name" value="Copper amine oxidase-like, N-terminal domain"/>
    <property type="match status" value="1"/>
</dbReference>
<dbReference type="OrthoDB" id="9780101at2"/>
<dbReference type="STRING" id="767817.Desgi_4359"/>